<keyword evidence="6" id="KW-1133">Transmembrane helix</keyword>
<keyword evidence="6" id="KW-0472">Membrane</keyword>
<dbReference type="InterPro" id="IPR011009">
    <property type="entry name" value="Kinase-like_dom_sf"/>
</dbReference>
<evidence type="ECO:0000256" key="2">
    <source>
        <dbReference type="ARBA" id="ARBA00022729"/>
    </source>
</evidence>
<dbReference type="AlphaFoldDB" id="A0AAW2RPL5"/>
<feature type="binding site" evidence="5">
    <location>
        <position position="342"/>
    </location>
    <ligand>
        <name>ATP</name>
        <dbReference type="ChEBI" id="CHEBI:30616"/>
    </ligand>
</feature>
<evidence type="ECO:0000259" key="8">
    <source>
        <dbReference type="Pfam" id="PF13947"/>
    </source>
</evidence>
<feature type="transmembrane region" description="Helical" evidence="6">
    <location>
        <begin position="256"/>
        <end position="275"/>
    </location>
</feature>
<feature type="domain" description="Wall-associated receptor kinase galacturonan-binding" evidence="8">
    <location>
        <begin position="34"/>
        <end position="99"/>
    </location>
</feature>
<organism evidence="9">
    <name type="scientific">Sesamum angustifolium</name>
    <dbReference type="NCBI Taxonomy" id="2727405"/>
    <lineage>
        <taxon>Eukaryota</taxon>
        <taxon>Viridiplantae</taxon>
        <taxon>Streptophyta</taxon>
        <taxon>Embryophyta</taxon>
        <taxon>Tracheophyta</taxon>
        <taxon>Spermatophyta</taxon>
        <taxon>Magnoliopsida</taxon>
        <taxon>eudicotyledons</taxon>
        <taxon>Gunneridae</taxon>
        <taxon>Pentapetalae</taxon>
        <taxon>asterids</taxon>
        <taxon>lamiids</taxon>
        <taxon>Lamiales</taxon>
        <taxon>Pedaliaceae</taxon>
        <taxon>Sesamum</taxon>
    </lineage>
</organism>
<gene>
    <name evidence="9" type="ORF">Sangu_0204400</name>
</gene>
<sequence length="357" mass="39379">MHSKARQELFLILLALATLLPLHFPGSYSQQDKCSDSFQCANITNIKFPFWGGSQPQACGYSGFQLLNCEGDFPLLNIPPLIYRVLEFDFLNRTLKVARQDLLDHTCPTTFYDTTLQEGPYQFAPDSKLVTLFFDCVVDKNGELTSLPYLSGCINLFTTGDASSGPGPNITCSHSISVPINQTAAQALDNPEAASNGDVLQEALGHGFLIRWSTSLTECSTFRSCKRNSEGTMVVVTTPSPVYQEEPIGRGQSPSFYIAIIYLGAILYIILCCYLKRRSRLAGPDEENIENFLLQHGSLAPKRYKYSEIKKITKSFKDKLGQGGFGSVYQGMLPDGSPVAVKVLINSDRMGKNSSMK</sequence>
<dbReference type="GO" id="GO:0016301">
    <property type="term" value="F:kinase activity"/>
    <property type="evidence" value="ECO:0007669"/>
    <property type="project" value="UniProtKB-KW"/>
</dbReference>
<evidence type="ECO:0000256" key="7">
    <source>
        <dbReference type="SAM" id="SignalP"/>
    </source>
</evidence>
<keyword evidence="4 5" id="KW-0067">ATP-binding</keyword>
<dbReference type="Pfam" id="PF13947">
    <property type="entry name" value="GUB_WAK_bind"/>
    <property type="match status" value="1"/>
</dbReference>
<evidence type="ECO:0000256" key="3">
    <source>
        <dbReference type="ARBA" id="ARBA00022741"/>
    </source>
</evidence>
<proteinExistence type="predicted"/>
<reference evidence="9" key="1">
    <citation type="submission" date="2020-06" db="EMBL/GenBank/DDBJ databases">
        <authorList>
            <person name="Li T."/>
            <person name="Hu X."/>
            <person name="Zhang T."/>
            <person name="Song X."/>
            <person name="Zhang H."/>
            <person name="Dai N."/>
            <person name="Sheng W."/>
            <person name="Hou X."/>
            <person name="Wei L."/>
        </authorList>
    </citation>
    <scope>NUCLEOTIDE SEQUENCE</scope>
    <source>
        <strain evidence="9">G01</strain>
        <tissue evidence="9">Leaf</tissue>
    </source>
</reference>
<evidence type="ECO:0000256" key="6">
    <source>
        <dbReference type="SAM" id="Phobius"/>
    </source>
</evidence>
<evidence type="ECO:0000256" key="1">
    <source>
        <dbReference type="ARBA" id="ARBA00004167"/>
    </source>
</evidence>
<dbReference type="PROSITE" id="PS00107">
    <property type="entry name" value="PROTEIN_KINASE_ATP"/>
    <property type="match status" value="1"/>
</dbReference>
<comment type="caution">
    <text evidence="9">The sequence shown here is derived from an EMBL/GenBank/DDBJ whole genome shotgun (WGS) entry which is preliminary data.</text>
</comment>
<keyword evidence="6" id="KW-0812">Transmembrane</keyword>
<keyword evidence="2 7" id="KW-0732">Signal</keyword>
<dbReference type="SUPFAM" id="SSF56112">
    <property type="entry name" value="Protein kinase-like (PK-like)"/>
    <property type="match status" value="1"/>
</dbReference>
<dbReference type="GO" id="GO:0030247">
    <property type="term" value="F:polysaccharide binding"/>
    <property type="evidence" value="ECO:0007669"/>
    <property type="project" value="InterPro"/>
</dbReference>
<dbReference type="InterPro" id="IPR025287">
    <property type="entry name" value="WAK_GUB"/>
</dbReference>
<evidence type="ECO:0000256" key="5">
    <source>
        <dbReference type="PROSITE-ProRule" id="PRU10141"/>
    </source>
</evidence>
<comment type="subcellular location">
    <subcellularLocation>
        <location evidence="1">Membrane</location>
        <topology evidence="1">Single-pass membrane protein</topology>
    </subcellularLocation>
</comment>
<protein>
    <submittedName>
        <fullName evidence="9">LEAF RUST 10 DISEASE-RESISTANCE LOCUS RECEPTOR-LIKE PROTEIN KINASE-like 2.7</fullName>
    </submittedName>
</protein>
<dbReference type="EMBL" id="JACGWK010000001">
    <property type="protein sequence ID" value="KAL0381401.1"/>
    <property type="molecule type" value="Genomic_DNA"/>
</dbReference>
<keyword evidence="9" id="KW-0808">Transferase</keyword>
<evidence type="ECO:0000313" key="9">
    <source>
        <dbReference type="EMBL" id="KAL0381401.1"/>
    </source>
</evidence>
<keyword evidence="3 5" id="KW-0547">Nucleotide-binding</keyword>
<accession>A0AAW2RPL5</accession>
<feature type="chain" id="PRO_5043553887" evidence="7">
    <location>
        <begin position="30"/>
        <end position="357"/>
    </location>
</feature>
<dbReference type="GO" id="GO:0005524">
    <property type="term" value="F:ATP binding"/>
    <property type="evidence" value="ECO:0007669"/>
    <property type="project" value="UniProtKB-UniRule"/>
</dbReference>
<dbReference type="PANTHER" id="PTHR46008:SF2">
    <property type="entry name" value="LEAF RUST 10 DISEASE-RESISTANCE LOCUS RECEPTOR-LIKE PROTEIN KINASE-LIKE 1.4"/>
    <property type="match status" value="1"/>
</dbReference>
<dbReference type="InterPro" id="IPR017441">
    <property type="entry name" value="Protein_kinase_ATP_BS"/>
</dbReference>
<dbReference type="Gene3D" id="3.30.200.20">
    <property type="entry name" value="Phosphorylase Kinase, domain 1"/>
    <property type="match status" value="1"/>
</dbReference>
<keyword evidence="9" id="KW-0675">Receptor</keyword>
<keyword evidence="9" id="KW-0418">Kinase</keyword>
<evidence type="ECO:0000256" key="4">
    <source>
        <dbReference type="ARBA" id="ARBA00022840"/>
    </source>
</evidence>
<feature type="signal peptide" evidence="7">
    <location>
        <begin position="1"/>
        <end position="29"/>
    </location>
</feature>
<dbReference type="PANTHER" id="PTHR46008">
    <property type="entry name" value="LEAF RUST 10 DISEASE-RESISTANCE LOCUS RECEPTOR-LIKE PROTEIN KINASE-LIKE 1.4"/>
    <property type="match status" value="1"/>
</dbReference>
<name>A0AAW2RPL5_9LAMI</name>
<dbReference type="GO" id="GO:0016020">
    <property type="term" value="C:membrane"/>
    <property type="evidence" value="ECO:0007669"/>
    <property type="project" value="UniProtKB-SubCell"/>
</dbReference>
<reference evidence="9" key="2">
    <citation type="journal article" date="2024" name="Plant">
        <title>Genomic evolution and insights into agronomic trait innovations of Sesamum species.</title>
        <authorList>
            <person name="Miao H."/>
            <person name="Wang L."/>
            <person name="Qu L."/>
            <person name="Liu H."/>
            <person name="Sun Y."/>
            <person name="Le M."/>
            <person name="Wang Q."/>
            <person name="Wei S."/>
            <person name="Zheng Y."/>
            <person name="Lin W."/>
            <person name="Duan Y."/>
            <person name="Cao H."/>
            <person name="Xiong S."/>
            <person name="Wang X."/>
            <person name="Wei L."/>
            <person name="Li C."/>
            <person name="Ma Q."/>
            <person name="Ju M."/>
            <person name="Zhao R."/>
            <person name="Li G."/>
            <person name="Mu C."/>
            <person name="Tian Q."/>
            <person name="Mei H."/>
            <person name="Zhang T."/>
            <person name="Gao T."/>
            <person name="Zhang H."/>
        </authorList>
    </citation>
    <scope>NUCLEOTIDE SEQUENCE</scope>
    <source>
        <strain evidence="9">G01</strain>
    </source>
</reference>